<dbReference type="SUPFAM" id="SSF75625">
    <property type="entry name" value="YebC-like"/>
    <property type="match status" value="1"/>
</dbReference>
<dbReference type="InterPro" id="IPR026564">
    <property type="entry name" value="Transcrip_reg_TACO1-like_dom3"/>
</dbReference>
<dbReference type="GO" id="GO:0005829">
    <property type="term" value="C:cytosol"/>
    <property type="evidence" value="ECO:0007669"/>
    <property type="project" value="TreeGrafter"/>
</dbReference>
<dbReference type="InterPro" id="IPR048300">
    <property type="entry name" value="TACO1_YebC-like_2nd/3rd_dom"/>
</dbReference>
<keyword evidence="10" id="KW-1185">Reference proteome</keyword>
<dbReference type="KEGG" id="pvn:A7sIIA15_03310"/>
<dbReference type="NCBIfam" id="NF001030">
    <property type="entry name" value="PRK00110.1"/>
    <property type="match status" value="1"/>
</dbReference>
<evidence type="ECO:0000256" key="4">
    <source>
        <dbReference type="ARBA" id="ARBA00023125"/>
    </source>
</evidence>
<comment type="subcellular location">
    <subcellularLocation>
        <location evidence="6">Cytoplasm</location>
    </subcellularLocation>
</comment>
<dbReference type="HAMAP" id="MF_00693">
    <property type="entry name" value="Transcrip_reg_TACO1"/>
    <property type="match status" value="1"/>
</dbReference>
<evidence type="ECO:0000259" key="7">
    <source>
        <dbReference type="Pfam" id="PF01709"/>
    </source>
</evidence>
<feature type="domain" description="TACO1/YebC-like second and third" evidence="7">
    <location>
        <begin position="85"/>
        <end position="239"/>
    </location>
</feature>
<dbReference type="Pfam" id="PF01709">
    <property type="entry name" value="Transcrip_reg"/>
    <property type="match status" value="1"/>
</dbReference>
<dbReference type="AlphaFoldDB" id="A0A249KT24"/>
<dbReference type="NCBIfam" id="NF009044">
    <property type="entry name" value="PRK12378.1"/>
    <property type="match status" value="1"/>
</dbReference>
<keyword evidence="2 6" id="KW-0963">Cytoplasm</keyword>
<accession>A0A249KT24</accession>
<dbReference type="InterPro" id="IPR017856">
    <property type="entry name" value="Integrase-like_N"/>
</dbReference>
<name>A0A249KT24_9ACTN</name>
<evidence type="ECO:0000256" key="6">
    <source>
        <dbReference type="HAMAP-Rule" id="MF_00693"/>
    </source>
</evidence>
<evidence type="ECO:0000256" key="1">
    <source>
        <dbReference type="ARBA" id="ARBA00008724"/>
    </source>
</evidence>
<evidence type="ECO:0000256" key="5">
    <source>
        <dbReference type="ARBA" id="ARBA00023163"/>
    </source>
</evidence>
<reference evidence="9 10" key="1">
    <citation type="submission" date="2016-07" db="EMBL/GenBank/DDBJ databases">
        <title>High microdiversification within the ubiquitous acI lineage of Actinobacteria.</title>
        <authorList>
            <person name="Neuenschwander S.M."/>
            <person name="Salcher M."/>
            <person name="Ghai R."/>
            <person name="Pernthaler J."/>
        </authorList>
    </citation>
    <scope>NUCLEOTIDE SEQUENCE [LARGE SCALE GENOMIC DNA]</scope>
    <source>
        <strain evidence="9">MMS-IIA-15</strain>
    </source>
</reference>
<dbReference type="RefSeq" id="WP_095685781.1">
    <property type="nucleotide sequence ID" value="NZ_CP016776.1"/>
</dbReference>
<dbReference type="Pfam" id="PF20772">
    <property type="entry name" value="TACO1_YebC_N"/>
    <property type="match status" value="1"/>
</dbReference>
<evidence type="ECO:0000256" key="2">
    <source>
        <dbReference type="ARBA" id="ARBA00022490"/>
    </source>
</evidence>
<keyword evidence="5 6" id="KW-0804">Transcription</keyword>
<evidence type="ECO:0000313" key="9">
    <source>
        <dbReference type="EMBL" id="ASY19907.1"/>
    </source>
</evidence>
<comment type="similarity">
    <text evidence="1 6">Belongs to the TACO1 family.</text>
</comment>
<dbReference type="GO" id="GO:0006355">
    <property type="term" value="P:regulation of DNA-templated transcription"/>
    <property type="evidence" value="ECO:0007669"/>
    <property type="project" value="UniProtKB-UniRule"/>
</dbReference>
<proteinExistence type="inferred from homology"/>
<dbReference type="Proteomes" id="UP000217186">
    <property type="component" value="Chromosome"/>
</dbReference>
<sequence length="250" mass="26922">MSGHSKWATTKHKKAIIDSRRAKVFAKQIRAIEVAARNGGADMEGNPTLFDAVIKAKKSSMPADNIDRAIKRGAGLEAGAKDWITIMYEGYGPSGVAIMIECLSDNRNRSASEIKVAVTRNGGSMADLGSVSYLFNRKGVIIVNKVDGLTEDRVLEAVLDAGAEQVNDLGESFEVVCEPVDLVQVRTALQSAGIDYESADSSFLPSMSIPLDADGAKKVFELIDAIEELDDVQNVYSNFDVSDEVMASLE</sequence>
<dbReference type="FunFam" id="1.10.10.200:FF:000002">
    <property type="entry name" value="Probable transcriptional regulatory protein CLM62_37755"/>
    <property type="match status" value="1"/>
</dbReference>
<dbReference type="PANTHER" id="PTHR12532">
    <property type="entry name" value="TRANSLATIONAL ACTIVATOR OF CYTOCHROME C OXIDASE 1"/>
    <property type="match status" value="1"/>
</dbReference>
<organism evidence="9 10">
    <name type="scientific">Candidatus Planktophila vernalis</name>
    <dbReference type="NCBI Taxonomy" id="1884907"/>
    <lineage>
        <taxon>Bacteria</taxon>
        <taxon>Bacillati</taxon>
        <taxon>Actinomycetota</taxon>
        <taxon>Actinomycetes</taxon>
        <taxon>Candidatus Nanopelagicales</taxon>
        <taxon>Candidatus Nanopelagicaceae</taxon>
        <taxon>Candidatus Planktophila</taxon>
    </lineage>
</organism>
<keyword evidence="3 6" id="KW-0805">Transcription regulation</keyword>
<dbReference type="NCBIfam" id="TIGR01033">
    <property type="entry name" value="YebC/PmpR family DNA-binding transcriptional regulator"/>
    <property type="match status" value="1"/>
</dbReference>
<evidence type="ECO:0000313" key="10">
    <source>
        <dbReference type="Proteomes" id="UP000217186"/>
    </source>
</evidence>
<dbReference type="GO" id="GO:0003677">
    <property type="term" value="F:DNA binding"/>
    <property type="evidence" value="ECO:0007669"/>
    <property type="project" value="UniProtKB-UniRule"/>
</dbReference>
<feature type="domain" description="TACO1/YebC-like N-terminal" evidence="8">
    <location>
        <begin position="5"/>
        <end position="75"/>
    </location>
</feature>
<protein>
    <recommendedName>
        <fullName evidence="6">Probable transcriptional regulatory protein A7sIIA15_03310</fullName>
    </recommendedName>
</protein>
<dbReference type="Gene3D" id="1.10.10.200">
    <property type="match status" value="1"/>
</dbReference>
<dbReference type="InterPro" id="IPR049083">
    <property type="entry name" value="TACO1_YebC_N"/>
</dbReference>
<gene>
    <name evidence="9" type="ORF">A7sIIA15_03310</name>
</gene>
<dbReference type="PANTHER" id="PTHR12532:SF6">
    <property type="entry name" value="TRANSCRIPTIONAL REGULATORY PROTEIN YEBC-RELATED"/>
    <property type="match status" value="1"/>
</dbReference>
<evidence type="ECO:0000259" key="8">
    <source>
        <dbReference type="Pfam" id="PF20772"/>
    </source>
</evidence>
<dbReference type="InterPro" id="IPR002876">
    <property type="entry name" value="Transcrip_reg_TACO1-like"/>
</dbReference>
<dbReference type="EMBL" id="CP016776">
    <property type="protein sequence ID" value="ASY19907.1"/>
    <property type="molecule type" value="Genomic_DNA"/>
</dbReference>
<dbReference type="Gene3D" id="3.30.70.980">
    <property type="match status" value="2"/>
</dbReference>
<keyword evidence="4 6" id="KW-0238">DNA-binding</keyword>
<dbReference type="InterPro" id="IPR029072">
    <property type="entry name" value="YebC-like"/>
</dbReference>
<evidence type="ECO:0000256" key="3">
    <source>
        <dbReference type="ARBA" id="ARBA00023015"/>
    </source>
</evidence>
<dbReference type="OrthoDB" id="9781053at2"/>